<dbReference type="Proteomes" id="UP000799539">
    <property type="component" value="Unassembled WGS sequence"/>
</dbReference>
<sequence length="136" mass="14798">MSSSKAEKRAVNANGIFDNGQLLSSKSIAGRCRPSTRQTVGETNGGIDNYSRGDYDSVKGHAGVNAAFTQTMSDTEQALLFHVSGGGKEQIPDPRENHFGWCGEGGRPMFLARRETTFTLNGSVYTLVRERAQLLR</sequence>
<proteinExistence type="predicted"/>
<feature type="region of interest" description="Disordered" evidence="1">
    <location>
        <begin position="33"/>
        <end position="52"/>
    </location>
</feature>
<dbReference type="EMBL" id="ML992679">
    <property type="protein sequence ID" value="KAF2210775.1"/>
    <property type="molecule type" value="Genomic_DNA"/>
</dbReference>
<evidence type="ECO:0000313" key="3">
    <source>
        <dbReference type="Proteomes" id="UP000799539"/>
    </source>
</evidence>
<dbReference type="AlphaFoldDB" id="A0A6A6FBN2"/>
<evidence type="ECO:0000256" key="1">
    <source>
        <dbReference type="SAM" id="MobiDB-lite"/>
    </source>
</evidence>
<reference evidence="2" key="1">
    <citation type="journal article" date="2020" name="Stud. Mycol.">
        <title>101 Dothideomycetes genomes: a test case for predicting lifestyles and emergence of pathogens.</title>
        <authorList>
            <person name="Haridas S."/>
            <person name="Albert R."/>
            <person name="Binder M."/>
            <person name="Bloem J."/>
            <person name="Labutti K."/>
            <person name="Salamov A."/>
            <person name="Andreopoulos B."/>
            <person name="Baker S."/>
            <person name="Barry K."/>
            <person name="Bills G."/>
            <person name="Bluhm B."/>
            <person name="Cannon C."/>
            <person name="Castanera R."/>
            <person name="Culley D."/>
            <person name="Daum C."/>
            <person name="Ezra D."/>
            <person name="Gonzalez J."/>
            <person name="Henrissat B."/>
            <person name="Kuo A."/>
            <person name="Liang C."/>
            <person name="Lipzen A."/>
            <person name="Lutzoni F."/>
            <person name="Magnuson J."/>
            <person name="Mondo S."/>
            <person name="Nolan M."/>
            <person name="Ohm R."/>
            <person name="Pangilinan J."/>
            <person name="Park H.-J."/>
            <person name="Ramirez L."/>
            <person name="Alfaro M."/>
            <person name="Sun H."/>
            <person name="Tritt A."/>
            <person name="Yoshinaga Y."/>
            <person name="Zwiers L.-H."/>
            <person name="Turgeon B."/>
            <person name="Goodwin S."/>
            <person name="Spatafora J."/>
            <person name="Crous P."/>
            <person name="Grigoriev I."/>
        </authorList>
    </citation>
    <scope>NUCLEOTIDE SEQUENCE</scope>
    <source>
        <strain evidence="2">SCOH1-5</strain>
    </source>
</reference>
<accession>A0A6A6FBN2</accession>
<evidence type="ECO:0000313" key="2">
    <source>
        <dbReference type="EMBL" id="KAF2210775.1"/>
    </source>
</evidence>
<protein>
    <submittedName>
        <fullName evidence="2">Uncharacterized protein</fullName>
    </submittedName>
</protein>
<gene>
    <name evidence="2" type="ORF">CERZMDRAFT_98939</name>
</gene>
<keyword evidence="3" id="KW-1185">Reference proteome</keyword>
<name>A0A6A6FBN2_9PEZI</name>
<organism evidence="2 3">
    <name type="scientific">Cercospora zeae-maydis SCOH1-5</name>
    <dbReference type="NCBI Taxonomy" id="717836"/>
    <lineage>
        <taxon>Eukaryota</taxon>
        <taxon>Fungi</taxon>
        <taxon>Dikarya</taxon>
        <taxon>Ascomycota</taxon>
        <taxon>Pezizomycotina</taxon>
        <taxon>Dothideomycetes</taxon>
        <taxon>Dothideomycetidae</taxon>
        <taxon>Mycosphaerellales</taxon>
        <taxon>Mycosphaerellaceae</taxon>
        <taxon>Cercospora</taxon>
    </lineage>
</organism>